<protein>
    <submittedName>
        <fullName evidence="1">Uncharacterized protein</fullName>
    </submittedName>
</protein>
<reference evidence="1" key="1">
    <citation type="submission" date="2018-02" db="EMBL/GenBank/DDBJ databases">
        <title>Rhizophora mucronata_Transcriptome.</title>
        <authorList>
            <person name="Meera S.P."/>
            <person name="Sreeshan A."/>
            <person name="Augustine A."/>
        </authorList>
    </citation>
    <scope>NUCLEOTIDE SEQUENCE</scope>
    <source>
        <tissue evidence="1">Leaf</tissue>
    </source>
</reference>
<name>A0A2P2MXY1_RHIMU</name>
<proteinExistence type="predicted"/>
<dbReference type="EMBL" id="GGEC01054582">
    <property type="protein sequence ID" value="MBX35066.1"/>
    <property type="molecule type" value="Transcribed_RNA"/>
</dbReference>
<evidence type="ECO:0000313" key="1">
    <source>
        <dbReference type="EMBL" id="MBX35066.1"/>
    </source>
</evidence>
<accession>A0A2P2MXY1</accession>
<sequence length="77" mass="9075">MAFFLTVEFLDDLAKILKPSCIYWFLFPISMNRKRRVRNINVVCRHATLSFIAQQEKSCNWCSHILCTHNVLQSVEV</sequence>
<dbReference type="AlphaFoldDB" id="A0A2P2MXY1"/>
<organism evidence="1">
    <name type="scientific">Rhizophora mucronata</name>
    <name type="common">Asiatic mangrove</name>
    <dbReference type="NCBI Taxonomy" id="61149"/>
    <lineage>
        <taxon>Eukaryota</taxon>
        <taxon>Viridiplantae</taxon>
        <taxon>Streptophyta</taxon>
        <taxon>Embryophyta</taxon>
        <taxon>Tracheophyta</taxon>
        <taxon>Spermatophyta</taxon>
        <taxon>Magnoliopsida</taxon>
        <taxon>eudicotyledons</taxon>
        <taxon>Gunneridae</taxon>
        <taxon>Pentapetalae</taxon>
        <taxon>rosids</taxon>
        <taxon>fabids</taxon>
        <taxon>Malpighiales</taxon>
        <taxon>Rhizophoraceae</taxon>
        <taxon>Rhizophora</taxon>
    </lineage>
</organism>